<dbReference type="GO" id="GO:0005975">
    <property type="term" value="P:carbohydrate metabolic process"/>
    <property type="evidence" value="ECO:0007669"/>
    <property type="project" value="InterPro"/>
</dbReference>
<comment type="caution">
    <text evidence="3">The sequence shown here is derived from an EMBL/GenBank/DDBJ whole genome shotgun (WGS) entry which is preliminary data.</text>
</comment>
<keyword evidence="3" id="KW-0378">Hydrolase</keyword>
<dbReference type="InterPro" id="IPR027414">
    <property type="entry name" value="GH95_N_dom"/>
</dbReference>
<dbReference type="InterPro" id="IPR008928">
    <property type="entry name" value="6-hairpin_glycosidase_sf"/>
</dbReference>
<dbReference type="EMBL" id="QPJJ01000003">
    <property type="protein sequence ID" value="RCW74776.1"/>
    <property type="molecule type" value="Genomic_DNA"/>
</dbReference>
<dbReference type="PANTHER" id="PTHR31084:SF0">
    <property type="entry name" value="ALPHA-L-FUCOSIDASE 2"/>
    <property type="match status" value="1"/>
</dbReference>
<dbReference type="InterPro" id="IPR012341">
    <property type="entry name" value="6hp_glycosidase-like_sf"/>
</dbReference>
<dbReference type="OrthoDB" id="9802600at2"/>
<dbReference type="Pfam" id="PF14498">
    <property type="entry name" value="Glyco_hyd_65N_2"/>
    <property type="match status" value="1"/>
</dbReference>
<organism evidence="3 4">
    <name type="scientific">Saliterribacillus persicus</name>
    <dbReference type="NCBI Taxonomy" id="930114"/>
    <lineage>
        <taxon>Bacteria</taxon>
        <taxon>Bacillati</taxon>
        <taxon>Bacillota</taxon>
        <taxon>Bacilli</taxon>
        <taxon>Bacillales</taxon>
        <taxon>Bacillaceae</taxon>
        <taxon>Saliterribacillus</taxon>
    </lineage>
</organism>
<evidence type="ECO:0000259" key="2">
    <source>
        <dbReference type="Pfam" id="PF22124"/>
    </source>
</evidence>
<dbReference type="GO" id="GO:0004560">
    <property type="term" value="F:alpha-L-fucosidase activity"/>
    <property type="evidence" value="ECO:0007669"/>
    <property type="project" value="TreeGrafter"/>
</dbReference>
<evidence type="ECO:0000259" key="1">
    <source>
        <dbReference type="Pfam" id="PF14498"/>
    </source>
</evidence>
<dbReference type="RefSeq" id="WP_114351893.1">
    <property type="nucleotide sequence ID" value="NZ_QPJJ01000003.1"/>
</dbReference>
<dbReference type="AlphaFoldDB" id="A0A368Y615"/>
<keyword evidence="4" id="KW-1185">Reference proteome</keyword>
<dbReference type="PANTHER" id="PTHR31084">
    <property type="entry name" value="ALPHA-L-FUCOSIDASE 2"/>
    <property type="match status" value="1"/>
</dbReference>
<proteinExistence type="predicted"/>
<dbReference type="Proteomes" id="UP000252585">
    <property type="component" value="Unassembled WGS sequence"/>
</dbReference>
<protein>
    <submittedName>
        <fullName evidence="3">Glycosyl hydrolase family 65</fullName>
    </submittedName>
</protein>
<dbReference type="Pfam" id="PF22124">
    <property type="entry name" value="Glyco_hydro_95_cat"/>
    <property type="match status" value="1"/>
</dbReference>
<name>A0A368Y615_9BACI</name>
<reference evidence="3 4" key="1">
    <citation type="submission" date="2018-07" db="EMBL/GenBank/DDBJ databases">
        <title>Genomic Encyclopedia of Type Strains, Phase IV (KMG-IV): sequencing the most valuable type-strain genomes for metagenomic binning, comparative biology and taxonomic classification.</title>
        <authorList>
            <person name="Goeker M."/>
        </authorList>
    </citation>
    <scope>NUCLEOTIDE SEQUENCE [LARGE SCALE GENOMIC DNA]</scope>
    <source>
        <strain evidence="3 4">DSM 27696</strain>
    </source>
</reference>
<dbReference type="SUPFAM" id="SSF48208">
    <property type="entry name" value="Six-hairpin glycosidases"/>
    <property type="match status" value="1"/>
</dbReference>
<dbReference type="InterPro" id="IPR054363">
    <property type="entry name" value="GH95_cat"/>
</dbReference>
<dbReference type="Gene3D" id="1.50.10.10">
    <property type="match status" value="1"/>
</dbReference>
<gene>
    <name evidence="3" type="ORF">DFR57_10372</name>
</gene>
<sequence length="765" mass="88297">MEHNLPERGVWTKAPAKAWEDASVTANGVQGVMVFGNPKEDIIVGNHCRLFLPYGNKFEAPALAPYIDETRKIIKQKSYQEALAFQYEKATELGYQGLTMSDPTHPGFHLHIKSDIDSYKHYKRSINYQTGEITVSFDSNKYSYYRKTFVSRKDDVIVHQLTTSAPEHTYTLLLEHYEVPQLKQIVKKIGRKIEAQYDYVHSEGGYDVSISLKGENLEVNKNEETNEVYLKCSHPILIIMQIKPYATVKDRELSASSFKETTTYSELFLNHLPHHEALFNRVTLDLVDQSKRLASLDDILIKAKKSKEVPPEWLEKMYDAGRFMYICSAGELTPNLQGIWTGTFHPAWSGDFTFDTNVQLSIASALSSNLSEGLHGFFRLIKELMPGFRENARKYYGCRGIMSSAHSSNSGVHVHWNEEWPLHLWTCGAGWLGHWYYQYYRFTGDLNFLETEAIPYLEEVVLFYEDFLIEDADGTYRFTPSYSAENGCGDNATQDIAVLKEVLMNLIKAYHMLETSTEKISKMQRMLDKLPDYMINEDGALKEWLTKEKGENYNHRHFSHLYPVFQSREFNEETNPKMWEAARMAFKKRREAWLLSEDGNTTSTHGRMHAALCATQFHMPDLIEEVFTLLLLNDCFYSSLMMSHYNNREVFNVDGNGALPQVVHEMLIDYSNQRLTLLGALPHIFPKGNLQGVQLVDQLEVEELSWNLPEKQLVVRLKAKQAQHFSVHLPLFKKARLEISSKEITNSKVILEKQEQLLLIYKLEE</sequence>
<feature type="domain" description="Glycosyl hydrolase family 95 catalytic" evidence="2">
    <location>
        <begin position="264"/>
        <end position="667"/>
    </location>
</feature>
<evidence type="ECO:0000313" key="4">
    <source>
        <dbReference type="Proteomes" id="UP000252585"/>
    </source>
</evidence>
<evidence type="ECO:0000313" key="3">
    <source>
        <dbReference type="EMBL" id="RCW74776.1"/>
    </source>
</evidence>
<feature type="domain" description="Glycosyl hydrolase family 95 N-terminal" evidence="1">
    <location>
        <begin position="11"/>
        <end position="199"/>
    </location>
</feature>
<accession>A0A368Y615</accession>